<comment type="subunit">
    <text evidence="10">Homodimer.</text>
</comment>
<dbReference type="NCBIfam" id="TIGR01179">
    <property type="entry name" value="galE"/>
    <property type="match status" value="1"/>
</dbReference>
<name>A0ABS1DES1_9PROT</name>
<evidence type="ECO:0000256" key="1">
    <source>
        <dbReference type="ARBA" id="ARBA00000083"/>
    </source>
</evidence>
<dbReference type="PANTHER" id="PTHR43725">
    <property type="entry name" value="UDP-GLUCOSE 4-EPIMERASE"/>
    <property type="match status" value="1"/>
</dbReference>
<evidence type="ECO:0000256" key="8">
    <source>
        <dbReference type="ARBA" id="ARBA00023235"/>
    </source>
</evidence>
<protein>
    <recommendedName>
        <fullName evidence="6 10">UDP-glucose 4-epimerase</fullName>
        <ecNumber evidence="5 10">5.1.3.2</ecNumber>
    </recommendedName>
</protein>
<evidence type="ECO:0000313" key="12">
    <source>
        <dbReference type="EMBL" id="MBK1668964.1"/>
    </source>
</evidence>
<dbReference type="PANTHER" id="PTHR43725:SF53">
    <property type="entry name" value="UDP-ARABINOSE 4-EPIMERASE 1"/>
    <property type="match status" value="1"/>
</dbReference>
<dbReference type="Pfam" id="PF01370">
    <property type="entry name" value="Epimerase"/>
    <property type="match status" value="1"/>
</dbReference>
<dbReference type="EMBL" id="NRRL01000034">
    <property type="protein sequence ID" value="MBK1668964.1"/>
    <property type="molecule type" value="Genomic_DNA"/>
</dbReference>
<organism evidence="12 13">
    <name type="scientific">Rhodovibrio sodomensis</name>
    <dbReference type="NCBI Taxonomy" id="1088"/>
    <lineage>
        <taxon>Bacteria</taxon>
        <taxon>Pseudomonadati</taxon>
        <taxon>Pseudomonadota</taxon>
        <taxon>Alphaproteobacteria</taxon>
        <taxon>Rhodospirillales</taxon>
        <taxon>Rhodovibrionaceae</taxon>
        <taxon>Rhodovibrio</taxon>
    </lineage>
</organism>
<comment type="catalytic activity">
    <reaction evidence="1 10">
        <text>UDP-alpha-D-glucose = UDP-alpha-D-galactose</text>
        <dbReference type="Rhea" id="RHEA:22168"/>
        <dbReference type="ChEBI" id="CHEBI:58885"/>
        <dbReference type="ChEBI" id="CHEBI:66914"/>
        <dbReference type="EC" id="5.1.3.2"/>
    </reaction>
</comment>
<evidence type="ECO:0000256" key="7">
    <source>
        <dbReference type="ARBA" id="ARBA00023027"/>
    </source>
</evidence>
<comment type="pathway">
    <text evidence="3 10">Carbohydrate metabolism; galactose metabolism.</text>
</comment>
<evidence type="ECO:0000256" key="2">
    <source>
        <dbReference type="ARBA" id="ARBA00001911"/>
    </source>
</evidence>
<dbReference type="EC" id="5.1.3.2" evidence="5 10"/>
<proteinExistence type="inferred from homology"/>
<dbReference type="InterPro" id="IPR001509">
    <property type="entry name" value="Epimerase_deHydtase"/>
</dbReference>
<evidence type="ECO:0000256" key="9">
    <source>
        <dbReference type="ARBA" id="ARBA00023277"/>
    </source>
</evidence>
<accession>A0ABS1DES1</accession>
<keyword evidence="9 10" id="KW-0119">Carbohydrate metabolism</keyword>
<feature type="domain" description="NAD-dependent epimerase/dehydratase" evidence="11">
    <location>
        <begin position="4"/>
        <end position="252"/>
    </location>
</feature>
<evidence type="ECO:0000256" key="6">
    <source>
        <dbReference type="ARBA" id="ARBA00018569"/>
    </source>
</evidence>
<evidence type="ECO:0000313" key="13">
    <source>
        <dbReference type="Proteomes" id="UP001296873"/>
    </source>
</evidence>
<evidence type="ECO:0000259" key="11">
    <source>
        <dbReference type="Pfam" id="PF01370"/>
    </source>
</evidence>
<dbReference type="Proteomes" id="UP001296873">
    <property type="component" value="Unassembled WGS sequence"/>
</dbReference>
<keyword evidence="13" id="KW-1185">Reference proteome</keyword>
<sequence>MERVIVTGGAGYVGSHVCRELAGHGYEPVTVDTLENGHRWAVRWGPLETVDTRDEDGLSRIFAAYRPIAVMHFAGYTQVGESVRRPLTYYRNNIEGITALLSVVQQFGIEPFVFSSTAAVYGVPDKTPIPETHPLKPINPYGVSKYASERILSDLSAAETFRAVSLRYFNAAGASPEGEIGEAHDPETHLIPNAIRAVYDPDFTLDVFGTDFDTHDGTAVRDYVHVCDLASAHVAALTYLLHGGESCAVNLGTGHGTTVQEVVDACARVLGREPRNRRVGRRAGDPPALVAEPGLARTVLNWQPQMSDLSKIIETAGGWYRSASSSPN</sequence>
<keyword evidence="8 10" id="KW-0413">Isomerase</keyword>
<dbReference type="InterPro" id="IPR036291">
    <property type="entry name" value="NAD(P)-bd_dom_sf"/>
</dbReference>
<comment type="cofactor">
    <cofactor evidence="2 10">
        <name>NAD(+)</name>
        <dbReference type="ChEBI" id="CHEBI:57540"/>
    </cofactor>
</comment>
<reference evidence="12 13" key="1">
    <citation type="journal article" date="2020" name="Microorganisms">
        <title>Osmotic Adaptation and Compatible Solute Biosynthesis of Phototrophic Bacteria as Revealed from Genome Analyses.</title>
        <authorList>
            <person name="Imhoff J.F."/>
            <person name="Rahn T."/>
            <person name="Kunzel S."/>
            <person name="Keller A."/>
            <person name="Neulinger S.C."/>
        </authorList>
    </citation>
    <scope>NUCLEOTIDE SEQUENCE [LARGE SCALE GENOMIC DNA]</scope>
    <source>
        <strain evidence="12 13">DSM 9895</strain>
    </source>
</reference>
<dbReference type="SUPFAM" id="SSF51735">
    <property type="entry name" value="NAD(P)-binding Rossmann-fold domains"/>
    <property type="match status" value="1"/>
</dbReference>
<evidence type="ECO:0000256" key="4">
    <source>
        <dbReference type="ARBA" id="ARBA00007637"/>
    </source>
</evidence>
<comment type="similarity">
    <text evidence="4 10">Belongs to the NAD(P)-dependent epimerase/dehydratase family.</text>
</comment>
<dbReference type="RefSeq" id="WP_200341288.1">
    <property type="nucleotide sequence ID" value="NZ_NRRL01000034.1"/>
</dbReference>
<evidence type="ECO:0000256" key="5">
    <source>
        <dbReference type="ARBA" id="ARBA00013189"/>
    </source>
</evidence>
<keyword evidence="7 10" id="KW-0520">NAD</keyword>
<gene>
    <name evidence="12" type="primary">galE</name>
    <name evidence="12" type="ORF">CKO28_13075</name>
</gene>
<dbReference type="CDD" id="cd05247">
    <property type="entry name" value="UDP_G4E_1_SDR_e"/>
    <property type="match status" value="1"/>
</dbReference>
<dbReference type="Gene3D" id="3.40.50.720">
    <property type="entry name" value="NAD(P)-binding Rossmann-like Domain"/>
    <property type="match status" value="1"/>
</dbReference>
<evidence type="ECO:0000256" key="10">
    <source>
        <dbReference type="RuleBase" id="RU366046"/>
    </source>
</evidence>
<evidence type="ECO:0000256" key="3">
    <source>
        <dbReference type="ARBA" id="ARBA00004947"/>
    </source>
</evidence>
<dbReference type="InterPro" id="IPR005886">
    <property type="entry name" value="UDP_G4E"/>
</dbReference>
<dbReference type="Gene3D" id="3.90.25.10">
    <property type="entry name" value="UDP-galactose 4-epimerase, domain 1"/>
    <property type="match status" value="1"/>
</dbReference>
<comment type="caution">
    <text evidence="12">The sequence shown here is derived from an EMBL/GenBank/DDBJ whole genome shotgun (WGS) entry which is preliminary data.</text>
</comment>